<dbReference type="NCBIfam" id="NF003727">
    <property type="entry name" value="PRK05330.1"/>
    <property type="match status" value="1"/>
</dbReference>
<dbReference type="PANTHER" id="PTHR10755:SF0">
    <property type="entry name" value="OXYGEN-DEPENDENT COPROPORPHYRINOGEN-III OXIDASE, MITOCHONDRIAL"/>
    <property type="match status" value="1"/>
</dbReference>
<sequence>METRLKDTLIPVRDRMEELIRFKQKQIAAALQALEPQKTFHVDEWDREDGKGGGVTMVLQDGKVIEKAGIGISIIHGVLPPAAVARMKVNHKNLKAAVDGTIEFKVCGLSMIVHCTNPHAPTVHLNYRYFQTSDPETGKSDAWWFGGGADLTPTYLYEDDAKLFHQCHKDALDKFDVSLYPKYKSWCDEYFYIKHRNEARGIGGIFFDDVDIKSADELLLMVNECLGAFLAAYIPILARRIHTPFTDAEKHWQQVRRGRYVEFNLVIDRGTQFGLQTPGARIESILMSLPLNATWIYDHHPEPGSREEQLVEVLKNPKQWI</sequence>
<dbReference type="GO" id="GO:0006782">
    <property type="term" value="P:protoporphyrinogen IX biosynthetic process"/>
    <property type="evidence" value="ECO:0007669"/>
    <property type="project" value="UniProtKB-UniPathway"/>
</dbReference>
<dbReference type="HOGENOM" id="CLU_026169_0_0_1"/>
<dbReference type="Proteomes" id="UP000000707">
    <property type="component" value="Unassembled WGS sequence"/>
</dbReference>
<dbReference type="PROSITE" id="PS01021">
    <property type="entry name" value="COPROGEN_OXIDASE"/>
    <property type="match status" value="1"/>
</dbReference>
<dbReference type="GO" id="GO:0004109">
    <property type="term" value="F:coproporphyrinogen oxidase activity"/>
    <property type="evidence" value="ECO:0007669"/>
    <property type="project" value="UniProtKB-EC"/>
</dbReference>
<dbReference type="PRINTS" id="PR00073">
    <property type="entry name" value="COPRGNOXDASE"/>
</dbReference>
<comment type="similarity">
    <text evidence="2">Belongs to the aerobic coproporphyrinogen-III oxidase family.</text>
</comment>
<evidence type="ECO:0000256" key="1">
    <source>
        <dbReference type="ARBA" id="ARBA00005168"/>
    </source>
</evidence>
<evidence type="ECO:0000256" key="5">
    <source>
        <dbReference type="ARBA" id="ARBA00023002"/>
    </source>
</evidence>
<dbReference type="SUPFAM" id="SSF102886">
    <property type="entry name" value="Coproporphyrinogen III oxidase"/>
    <property type="match status" value="1"/>
</dbReference>
<dbReference type="Gene3D" id="3.40.1500.10">
    <property type="entry name" value="Coproporphyrinogen III oxidase, aerobic"/>
    <property type="match status" value="1"/>
</dbReference>
<evidence type="ECO:0000256" key="6">
    <source>
        <dbReference type="ARBA" id="ARBA00023244"/>
    </source>
</evidence>
<proteinExistence type="inferred from homology"/>
<keyword evidence="5" id="KW-0560">Oxidoreductase</keyword>
<protein>
    <recommendedName>
        <fullName evidence="4">coproporphyrinogen oxidase</fullName>
        <ecNumber evidence="4">1.3.3.3</ecNumber>
    </recommendedName>
</protein>
<gene>
    <name evidence="7" type="ORF">CANTEDRAFT_113737</name>
</gene>
<evidence type="ECO:0000256" key="2">
    <source>
        <dbReference type="ARBA" id="ARBA00010644"/>
    </source>
</evidence>
<dbReference type="InterPro" id="IPR036406">
    <property type="entry name" value="Coprogen_oxidase_aer_sf"/>
</dbReference>
<dbReference type="EMBL" id="GL996520">
    <property type="protein sequence ID" value="EGV64447.1"/>
    <property type="molecule type" value="Genomic_DNA"/>
</dbReference>
<dbReference type="eggNOG" id="KOG1518">
    <property type="taxonomic scope" value="Eukaryota"/>
</dbReference>
<name>G3B2Y7_CANTC</name>
<accession>G3B2Y7</accession>
<comment type="subunit">
    <text evidence="3">Homodimer.</text>
</comment>
<keyword evidence="8" id="KW-1185">Reference proteome</keyword>
<dbReference type="UniPathway" id="UPA00251">
    <property type="reaction ID" value="UER00322"/>
</dbReference>
<dbReference type="InterPro" id="IPR018375">
    <property type="entry name" value="Coprogen_oxidase_CS"/>
</dbReference>
<dbReference type="PANTHER" id="PTHR10755">
    <property type="entry name" value="COPROPORPHYRINOGEN III OXIDASE, MITOCHONDRIAL"/>
    <property type="match status" value="1"/>
</dbReference>
<dbReference type="EC" id="1.3.3.3" evidence="4"/>
<dbReference type="PIRSF" id="PIRSF000166">
    <property type="entry name" value="Coproporphyri_ox"/>
    <property type="match status" value="1"/>
</dbReference>
<evidence type="ECO:0000313" key="8">
    <source>
        <dbReference type="Proteomes" id="UP000000707"/>
    </source>
</evidence>
<dbReference type="OrthoDB" id="15318at2759"/>
<dbReference type="Pfam" id="PF01218">
    <property type="entry name" value="Coprogen_oxidas"/>
    <property type="match status" value="1"/>
</dbReference>
<keyword evidence="6" id="KW-0627">Porphyrin biosynthesis</keyword>
<dbReference type="InterPro" id="IPR001260">
    <property type="entry name" value="Coprogen_oxidase_aer"/>
</dbReference>
<organism evidence="8">
    <name type="scientific">Candida tenuis (strain ATCC 10573 / BCRC 21748 / CBS 615 / JCM 9827 / NBRC 10315 / NRRL Y-1498 / VKM Y-70)</name>
    <name type="common">Yeast</name>
    <name type="synonym">Yamadazyma tenuis</name>
    <dbReference type="NCBI Taxonomy" id="590646"/>
    <lineage>
        <taxon>Eukaryota</taxon>
        <taxon>Fungi</taxon>
        <taxon>Dikarya</taxon>
        <taxon>Ascomycota</taxon>
        <taxon>Saccharomycotina</taxon>
        <taxon>Pichiomycetes</taxon>
        <taxon>Debaryomycetaceae</taxon>
        <taxon>Yamadazyma</taxon>
    </lineage>
</organism>
<evidence type="ECO:0000256" key="3">
    <source>
        <dbReference type="ARBA" id="ARBA00011738"/>
    </source>
</evidence>
<dbReference type="AlphaFoldDB" id="G3B2Y7"/>
<reference evidence="7 8" key="1">
    <citation type="journal article" date="2011" name="Proc. Natl. Acad. Sci. U.S.A.">
        <title>Comparative genomics of xylose-fermenting fungi for enhanced biofuel production.</title>
        <authorList>
            <person name="Wohlbach D.J."/>
            <person name="Kuo A."/>
            <person name="Sato T.K."/>
            <person name="Potts K.M."/>
            <person name="Salamov A.A."/>
            <person name="LaButti K.M."/>
            <person name="Sun H."/>
            <person name="Clum A."/>
            <person name="Pangilinan J.L."/>
            <person name="Lindquist E.A."/>
            <person name="Lucas S."/>
            <person name="Lapidus A."/>
            <person name="Jin M."/>
            <person name="Gunawan C."/>
            <person name="Balan V."/>
            <person name="Dale B.E."/>
            <person name="Jeffries T.W."/>
            <person name="Zinkel R."/>
            <person name="Barry K.W."/>
            <person name="Grigoriev I.V."/>
            <person name="Gasch A.P."/>
        </authorList>
    </citation>
    <scope>NUCLEOTIDE SEQUENCE [LARGE SCALE GENOMIC DNA]</scope>
    <source>
        <strain evidence="7">ATCC 10573</strain>
        <strain evidence="8">ATCC 10573 / BCRC 21748 / CBS 615 / JCM 9827 / NBRC 10315 / NRRL Y-1498 / VKM Y-70</strain>
    </source>
</reference>
<dbReference type="GO" id="GO:0005737">
    <property type="term" value="C:cytoplasm"/>
    <property type="evidence" value="ECO:0007669"/>
    <property type="project" value="TreeGrafter"/>
</dbReference>
<evidence type="ECO:0000313" key="7">
    <source>
        <dbReference type="EMBL" id="EGV64448.1"/>
    </source>
</evidence>
<dbReference type="STRING" id="590646.G3B2Y7"/>
<dbReference type="EMBL" id="GL996520">
    <property type="protein sequence ID" value="EGV64448.1"/>
    <property type="molecule type" value="Genomic_DNA"/>
</dbReference>
<comment type="pathway">
    <text evidence="1">Porphyrin-containing compound metabolism; protoporphyrin-IX biosynthesis; protoporphyrinogen-IX from coproporphyrinogen-III (O2 route): step 1/1.</text>
</comment>
<evidence type="ECO:0000256" key="4">
    <source>
        <dbReference type="ARBA" id="ARBA00012869"/>
    </source>
</evidence>